<keyword evidence="3" id="KW-1185">Reference proteome</keyword>
<dbReference type="AlphaFoldDB" id="A0A2S7UYG3"/>
<feature type="signal peptide" evidence="1">
    <location>
        <begin position="1"/>
        <end position="22"/>
    </location>
</feature>
<dbReference type="Proteomes" id="UP000239007">
    <property type="component" value="Unassembled WGS sequence"/>
</dbReference>
<comment type="caution">
    <text evidence="2">The sequence shown here is derived from an EMBL/GenBank/DDBJ whole genome shotgun (WGS) entry which is preliminary data.</text>
</comment>
<name>A0A2S7UYG3_9GAMM</name>
<reference evidence="2 3" key="1">
    <citation type="submission" date="2016-12" db="EMBL/GenBank/DDBJ databases">
        <title>Diversity of luminous bacteria.</title>
        <authorList>
            <person name="Yoshizawa S."/>
            <person name="Kogure K."/>
        </authorList>
    </citation>
    <scope>NUCLEOTIDE SEQUENCE [LARGE SCALE GENOMIC DNA]</scope>
    <source>
        <strain evidence="2 3">SA4-48</strain>
    </source>
</reference>
<dbReference type="EMBL" id="MSCH01000003">
    <property type="protein sequence ID" value="PQJ55034.1"/>
    <property type="molecule type" value="Genomic_DNA"/>
</dbReference>
<gene>
    <name evidence="2" type="ORF">BTO11_16160</name>
</gene>
<organism evidence="2 3">
    <name type="scientific">Psychrosphaera saromensis</name>
    <dbReference type="NCBI Taxonomy" id="716813"/>
    <lineage>
        <taxon>Bacteria</taxon>
        <taxon>Pseudomonadati</taxon>
        <taxon>Pseudomonadota</taxon>
        <taxon>Gammaproteobacteria</taxon>
        <taxon>Alteromonadales</taxon>
        <taxon>Pseudoalteromonadaceae</taxon>
        <taxon>Psychrosphaera</taxon>
    </lineage>
</organism>
<sequence length="321" mass="36731">MHNKILVQTTLLVLFVLSSKLAAEQLSFKKVRTGDQTKFSYKWKDADSEILELDFKLATKNVNGDFRHFKALTPSRLQMYSVKKLKQAIAKLDPRKGSVKIKSRYQNVDFEFRSSDKAWMEQQSAALHEVYNSSLKEFLHKEYYIEFQPIGYQPDKSHLTYKPDHVRFATESQESFRPLIKSLSQKLPEATARTTAIFLLSFFQSIPYSTLESRIETNGAGFSPPIKVLANNRGDCDSKVTLMASIIKAMYPKLQIIIVYVPDHALIGLHVSHLSTDYRLDVEGLHYSLAEPTGPSLIEFAEISERSKRFIDSGIYQVESF</sequence>
<evidence type="ECO:0008006" key="4">
    <source>
        <dbReference type="Google" id="ProtNLM"/>
    </source>
</evidence>
<keyword evidence="1" id="KW-0732">Signal</keyword>
<dbReference type="RefSeq" id="WP_105053557.1">
    <property type="nucleotide sequence ID" value="NZ_BMYG01000009.1"/>
</dbReference>
<dbReference type="OrthoDB" id="5592079at2"/>
<feature type="chain" id="PRO_5015430725" description="Transglutaminase-like domain-containing protein" evidence="1">
    <location>
        <begin position="23"/>
        <end position="321"/>
    </location>
</feature>
<evidence type="ECO:0000313" key="2">
    <source>
        <dbReference type="EMBL" id="PQJ55034.1"/>
    </source>
</evidence>
<proteinExistence type="predicted"/>
<evidence type="ECO:0000313" key="3">
    <source>
        <dbReference type="Proteomes" id="UP000239007"/>
    </source>
</evidence>
<protein>
    <recommendedName>
        <fullName evidence="4">Transglutaminase-like domain-containing protein</fullName>
    </recommendedName>
</protein>
<accession>A0A2S7UYG3</accession>
<evidence type="ECO:0000256" key="1">
    <source>
        <dbReference type="SAM" id="SignalP"/>
    </source>
</evidence>